<comment type="caution">
    <text evidence="1">The sequence shown here is derived from an EMBL/GenBank/DDBJ whole genome shotgun (WGS) entry which is preliminary data.</text>
</comment>
<dbReference type="InterPro" id="IPR032248">
    <property type="entry name" value="DUF4823"/>
</dbReference>
<proteinExistence type="predicted"/>
<evidence type="ECO:0000313" key="2">
    <source>
        <dbReference type="Proteomes" id="UP000636949"/>
    </source>
</evidence>
<protein>
    <submittedName>
        <fullName evidence="1">Uncharacterized protein</fullName>
    </submittedName>
</protein>
<dbReference type="Proteomes" id="UP000636949">
    <property type="component" value="Unassembled WGS sequence"/>
</dbReference>
<keyword evidence="2" id="KW-1185">Reference proteome</keyword>
<organism evidence="1 2">
    <name type="scientific">Cysteiniphilum litorale</name>
    <dbReference type="NCBI Taxonomy" id="2056700"/>
    <lineage>
        <taxon>Bacteria</taxon>
        <taxon>Pseudomonadati</taxon>
        <taxon>Pseudomonadota</taxon>
        <taxon>Gammaproteobacteria</taxon>
        <taxon>Thiotrichales</taxon>
        <taxon>Fastidiosibacteraceae</taxon>
        <taxon>Cysteiniphilum</taxon>
    </lineage>
</organism>
<name>A0A8J2Z1X8_9GAMM</name>
<dbReference type="Pfam" id="PF16105">
    <property type="entry name" value="DUF4823"/>
    <property type="match status" value="1"/>
</dbReference>
<dbReference type="EMBL" id="BMJS01000001">
    <property type="protein sequence ID" value="GGF87013.1"/>
    <property type="molecule type" value="Genomic_DNA"/>
</dbReference>
<evidence type="ECO:0000313" key="1">
    <source>
        <dbReference type="EMBL" id="GGF87013.1"/>
    </source>
</evidence>
<sequence>MTGCASTHEIVANSMQKTVAAQSNDIHFRDGLVKLPKDATAYMAYPNNGYDDLHSYPGTAKDTLSILNNALKDHFKTLTLASHFQSAQFEYLAARDKKYDYFILPRISKWTESYTLLTGVADQVELSIKIYDLRTNQLIDEVHINSISSKMPGFEKTPLELLHEPLSAIAENLFMQGKPANA</sequence>
<reference evidence="1" key="1">
    <citation type="journal article" date="2014" name="Int. J. Syst. Evol. Microbiol.">
        <title>Complete genome sequence of Corynebacterium casei LMG S-19264T (=DSM 44701T), isolated from a smear-ripened cheese.</title>
        <authorList>
            <consortium name="US DOE Joint Genome Institute (JGI-PGF)"/>
            <person name="Walter F."/>
            <person name="Albersmeier A."/>
            <person name="Kalinowski J."/>
            <person name="Ruckert C."/>
        </authorList>
    </citation>
    <scope>NUCLEOTIDE SEQUENCE</scope>
    <source>
        <strain evidence="1">CGMCC 1.15758</strain>
    </source>
</reference>
<reference evidence="1" key="2">
    <citation type="submission" date="2020-09" db="EMBL/GenBank/DDBJ databases">
        <authorList>
            <person name="Sun Q."/>
            <person name="Zhou Y."/>
        </authorList>
    </citation>
    <scope>NUCLEOTIDE SEQUENCE</scope>
    <source>
        <strain evidence="1">CGMCC 1.15758</strain>
    </source>
</reference>
<accession>A0A8J2Z1X8</accession>
<gene>
    <name evidence="1" type="ORF">GCM10010995_00450</name>
</gene>
<dbReference type="AlphaFoldDB" id="A0A8J2Z1X8"/>
<dbReference type="OrthoDB" id="5622964at2"/>